<accession>A0A0F9ANK6</accession>
<sequence length="21" mass="2615">IDWAREERDKIEGIKEDENRI</sequence>
<dbReference type="EMBL" id="LAZR01053758">
    <property type="protein sequence ID" value="KKK80044.1"/>
    <property type="molecule type" value="Genomic_DNA"/>
</dbReference>
<evidence type="ECO:0000313" key="1">
    <source>
        <dbReference type="EMBL" id="KKK80044.1"/>
    </source>
</evidence>
<proteinExistence type="predicted"/>
<gene>
    <name evidence="1" type="ORF">LCGC14_2827410</name>
</gene>
<reference evidence="1" key="1">
    <citation type="journal article" date="2015" name="Nature">
        <title>Complex archaea that bridge the gap between prokaryotes and eukaryotes.</title>
        <authorList>
            <person name="Spang A."/>
            <person name="Saw J.H."/>
            <person name="Jorgensen S.L."/>
            <person name="Zaremba-Niedzwiedzka K."/>
            <person name="Martijn J."/>
            <person name="Lind A.E."/>
            <person name="van Eijk R."/>
            <person name="Schleper C."/>
            <person name="Guy L."/>
            <person name="Ettema T.J."/>
        </authorList>
    </citation>
    <scope>NUCLEOTIDE SEQUENCE</scope>
</reference>
<organism evidence="1">
    <name type="scientific">marine sediment metagenome</name>
    <dbReference type="NCBI Taxonomy" id="412755"/>
    <lineage>
        <taxon>unclassified sequences</taxon>
        <taxon>metagenomes</taxon>
        <taxon>ecological metagenomes</taxon>
    </lineage>
</organism>
<comment type="caution">
    <text evidence="1">The sequence shown here is derived from an EMBL/GenBank/DDBJ whole genome shotgun (WGS) entry which is preliminary data.</text>
</comment>
<protein>
    <submittedName>
        <fullName evidence="1">Uncharacterized protein</fullName>
    </submittedName>
</protein>
<feature type="non-terminal residue" evidence="1">
    <location>
        <position position="1"/>
    </location>
</feature>
<name>A0A0F9ANK6_9ZZZZ</name>
<dbReference type="AlphaFoldDB" id="A0A0F9ANK6"/>